<dbReference type="Proteomes" id="UP000580654">
    <property type="component" value="Unassembled WGS sequence"/>
</dbReference>
<reference evidence="4 5" key="1">
    <citation type="submission" date="2020-08" db="EMBL/GenBank/DDBJ databases">
        <title>Genomic Encyclopedia of Type Strains, Phase IV (KMG-IV): sequencing the most valuable type-strain genomes for metagenomic binning, comparative biology and taxonomic classification.</title>
        <authorList>
            <person name="Goeker M."/>
        </authorList>
    </citation>
    <scope>NUCLEOTIDE SEQUENCE [LARGE SCALE GENOMIC DNA]</scope>
    <source>
        <strain evidence="4 5">DSM 25622</strain>
    </source>
</reference>
<dbReference type="InterPro" id="IPR036291">
    <property type="entry name" value="NAD(P)-bd_dom_sf"/>
</dbReference>
<evidence type="ECO:0000259" key="3">
    <source>
        <dbReference type="SMART" id="SM00822"/>
    </source>
</evidence>
<dbReference type="SUPFAM" id="SSF51735">
    <property type="entry name" value="NAD(P)-binding Rossmann-fold domains"/>
    <property type="match status" value="1"/>
</dbReference>
<dbReference type="GO" id="GO:0016020">
    <property type="term" value="C:membrane"/>
    <property type="evidence" value="ECO:0007669"/>
    <property type="project" value="TreeGrafter"/>
</dbReference>
<dbReference type="SMART" id="SM00822">
    <property type="entry name" value="PKS_KR"/>
    <property type="match status" value="1"/>
</dbReference>
<feature type="domain" description="Ketoreductase" evidence="3">
    <location>
        <begin position="12"/>
        <end position="197"/>
    </location>
</feature>
<dbReference type="InterPro" id="IPR057326">
    <property type="entry name" value="KR_dom"/>
</dbReference>
<name>A0A840Y833_9PROT</name>
<dbReference type="PRINTS" id="PR00081">
    <property type="entry name" value="GDHRDH"/>
</dbReference>
<gene>
    <name evidence="4" type="ORF">FHS87_002972</name>
</gene>
<sequence length="573" mass="62816">MPAPRLKPVSEQVIVITGATSGIGLATAREAAERGAAVVIAARNEEALNALAEEIRGKGGRAEPVVADVADMAQVEAISEAAIRVFGGFDSWCNNAGVAIFGEMEDVPLEDQRRLFDVNYWGVVHGTLVAARHLKGKGGAIVNTGSVLSDRAMALQGPYSAAKFALKGVTEAFRTEFEAEDYPISVTLVKPGPIDTPYMEHARNLMGTVGTRNPPPSYHPRVVARAILYACETRVRDLVVGGGGLMVSVMGRLAPKLTDLIMSKIAKPVQSSDQPGRAERRDNLYDAREDLAETSSLSGPPPRRTSFLLEAQMNPLGPAGLLIGAAALLGGAAFGMYTLRRPKPVPERLAERAWRIGRGVTRDAGHGIGTLGHEASRIAHRALGYAERAEREARPYAKTARKRAERFADRASRYAASAYDDARERGSDLYEGARDRGRSLYRDLRGRGEDAYEDARDEGWHLFKRARAEGRDTYEDARDRGWSLFGRARDRGEDLYGRARKRGAEAYDDARDEGWHLFKRARAEGRDAYDDARDTGWSLFGRARHEVDKRARHAAHEGEGLLDRVNAFLKSRL</sequence>
<keyword evidence="2" id="KW-0560">Oxidoreductase</keyword>
<dbReference type="NCBIfam" id="NF005495">
    <property type="entry name" value="PRK07109.1"/>
    <property type="match status" value="1"/>
</dbReference>
<proteinExistence type="inferred from homology"/>
<keyword evidence="5" id="KW-1185">Reference proteome</keyword>
<dbReference type="PRINTS" id="PR00080">
    <property type="entry name" value="SDRFAMILY"/>
</dbReference>
<organism evidence="4 5">
    <name type="scientific">Muricoccus pecuniae</name>
    <dbReference type="NCBI Taxonomy" id="693023"/>
    <lineage>
        <taxon>Bacteria</taxon>
        <taxon>Pseudomonadati</taxon>
        <taxon>Pseudomonadota</taxon>
        <taxon>Alphaproteobacteria</taxon>
        <taxon>Acetobacterales</taxon>
        <taxon>Roseomonadaceae</taxon>
        <taxon>Muricoccus</taxon>
    </lineage>
</organism>
<dbReference type="Pfam" id="PF00106">
    <property type="entry name" value="adh_short"/>
    <property type="match status" value="1"/>
</dbReference>
<dbReference type="EMBL" id="JACIJD010000013">
    <property type="protein sequence ID" value="MBB5694919.1"/>
    <property type="molecule type" value="Genomic_DNA"/>
</dbReference>
<evidence type="ECO:0000313" key="4">
    <source>
        <dbReference type="EMBL" id="MBB5694919.1"/>
    </source>
</evidence>
<dbReference type="Gene3D" id="3.40.50.720">
    <property type="entry name" value="NAD(P)-binding Rossmann-like Domain"/>
    <property type="match status" value="1"/>
</dbReference>
<dbReference type="AlphaFoldDB" id="A0A840Y833"/>
<dbReference type="PANTHER" id="PTHR44196:SF1">
    <property type="entry name" value="DEHYDROGENASE_REDUCTASE SDR FAMILY MEMBER 7B"/>
    <property type="match status" value="1"/>
</dbReference>
<comment type="similarity">
    <text evidence="1">Belongs to the short-chain dehydrogenases/reductases (SDR) family.</text>
</comment>
<evidence type="ECO:0000256" key="1">
    <source>
        <dbReference type="ARBA" id="ARBA00006484"/>
    </source>
</evidence>
<comment type="caution">
    <text evidence="4">The sequence shown here is derived from an EMBL/GenBank/DDBJ whole genome shotgun (WGS) entry which is preliminary data.</text>
</comment>
<dbReference type="PROSITE" id="PS00061">
    <property type="entry name" value="ADH_SHORT"/>
    <property type="match status" value="1"/>
</dbReference>
<dbReference type="GO" id="GO:0016491">
    <property type="term" value="F:oxidoreductase activity"/>
    <property type="evidence" value="ECO:0007669"/>
    <property type="project" value="UniProtKB-KW"/>
</dbReference>
<dbReference type="RefSeq" id="WP_184519832.1">
    <property type="nucleotide sequence ID" value="NZ_JACIJD010000013.1"/>
</dbReference>
<evidence type="ECO:0000313" key="5">
    <source>
        <dbReference type="Proteomes" id="UP000580654"/>
    </source>
</evidence>
<dbReference type="PANTHER" id="PTHR44196">
    <property type="entry name" value="DEHYDROGENASE/REDUCTASE SDR FAMILY MEMBER 7B"/>
    <property type="match status" value="1"/>
</dbReference>
<evidence type="ECO:0000256" key="2">
    <source>
        <dbReference type="ARBA" id="ARBA00023002"/>
    </source>
</evidence>
<dbReference type="InterPro" id="IPR020904">
    <property type="entry name" value="Sc_DH/Rdtase_CS"/>
</dbReference>
<protein>
    <submittedName>
        <fullName evidence="4">NAD(P)-dependent dehydrogenase (Short-subunit alcohol dehydrogenase family)</fullName>
    </submittedName>
</protein>
<dbReference type="InterPro" id="IPR002347">
    <property type="entry name" value="SDR_fam"/>
</dbReference>
<accession>A0A840Y833</accession>